<proteinExistence type="predicted"/>
<evidence type="ECO:0000313" key="1">
    <source>
        <dbReference type="EMBL" id="KAL2333539.1"/>
    </source>
</evidence>
<name>A0ABD1MCN5_9FABA</name>
<organism evidence="1 2">
    <name type="scientific">Flemingia macrophylla</name>
    <dbReference type="NCBI Taxonomy" id="520843"/>
    <lineage>
        <taxon>Eukaryota</taxon>
        <taxon>Viridiplantae</taxon>
        <taxon>Streptophyta</taxon>
        <taxon>Embryophyta</taxon>
        <taxon>Tracheophyta</taxon>
        <taxon>Spermatophyta</taxon>
        <taxon>Magnoliopsida</taxon>
        <taxon>eudicotyledons</taxon>
        <taxon>Gunneridae</taxon>
        <taxon>Pentapetalae</taxon>
        <taxon>rosids</taxon>
        <taxon>fabids</taxon>
        <taxon>Fabales</taxon>
        <taxon>Fabaceae</taxon>
        <taxon>Papilionoideae</taxon>
        <taxon>50 kb inversion clade</taxon>
        <taxon>NPAAA clade</taxon>
        <taxon>indigoferoid/millettioid clade</taxon>
        <taxon>Phaseoleae</taxon>
        <taxon>Flemingia</taxon>
    </lineage>
</organism>
<keyword evidence="2" id="KW-1185">Reference proteome</keyword>
<accession>A0ABD1MCN5</accession>
<comment type="caution">
    <text evidence="1">The sequence shown here is derived from an EMBL/GenBank/DDBJ whole genome shotgun (WGS) entry which is preliminary data.</text>
</comment>
<protein>
    <submittedName>
        <fullName evidence="1">Uncharacterized protein</fullName>
    </submittedName>
</protein>
<dbReference type="Proteomes" id="UP001603857">
    <property type="component" value="Unassembled WGS sequence"/>
</dbReference>
<reference evidence="1 2" key="1">
    <citation type="submission" date="2024-08" db="EMBL/GenBank/DDBJ databases">
        <title>Insights into the chromosomal genome structure of Flemingia macrophylla.</title>
        <authorList>
            <person name="Ding Y."/>
            <person name="Zhao Y."/>
            <person name="Bi W."/>
            <person name="Wu M."/>
            <person name="Zhao G."/>
            <person name="Gong Y."/>
            <person name="Li W."/>
            <person name="Zhang P."/>
        </authorList>
    </citation>
    <scope>NUCLEOTIDE SEQUENCE [LARGE SCALE GENOMIC DNA]</scope>
    <source>
        <strain evidence="1">DYQJB</strain>
        <tissue evidence="1">Leaf</tissue>
    </source>
</reference>
<dbReference type="EMBL" id="JBGMDY010000005">
    <property type="protein sequence ID" value="KAL2333539.1"/>
    <property type="molecule type" value="Genomic_DNA"/>
</dbReference>
<sequence>MDTTLLEASVEIFRRQALESRALLLSKEEIMKEVLSKTPKWKPKLETVKLTNGEVASEKEKADRYLAKVLNIGRSLVKMLKARSFSAPIAPGSRKERWRLAIARKKSSIELG</sequence>
<gene>
    <name evidence="1" type="ORF">Fmac_014752</name>
</gene>
<dbReference type="AlphaFoldDB" id="A0ABD1MCN5"/>
<evidence type="ECO:0000313" key="2">
    <source>
        <dbReference type="Proteomes" id="UP001603857"/>
    </source>
</evidence>